<dbReference type="Proteomes" id="UP000482653">
    <property type="component" value="Unassembled WGS sequence"/>
</dbReference>
<dbReference type="AlphaFoldDB" id="A0A6L3JRN1"/>
<evidence type="ECO:0000313" key="2">
    <source>
        <dbReference type="Proteomes" id="UP000482653"/>
    </source>
</evidence>
<organism evidence="1 2">
    <name type="scientific">Bacteroides cellulosilyticus</name>
    <dbReference type="NCBI Taxonomy" id="246787"/>
    <lineage>
        <taxon>Bacteria</taxon>
        <taxon>Pseudomonadati</taxon>
        <taxon>Bacteroidota</taxon>
        <taxon>Bacteroidia</taxon>
        <taxon>Bacteroidales</taxon>
        <taxon>Bacteroidaceae</taxon>
        <taxon>Bacteroides</taxon>
    </lineage>
</organism>
<name>A0A6L3JRN1_9BACE</name>
<dbReference type="EMBL" id="VVYX01000261">
    <property type="protein sequence ID" value="KAA5404460.1"/>
    <property type="molecule type" value="Genomic_DNA"/>
</dbReference>
<accession>A0A6L3JRN1</accession>
<comment type="caution">
    <text evidence="1">The sequence shown here is derived from an EMBL/GenBank/DDBJ whole genome shotgun (WGS) entry which is preliminary data.</text>
</comment>
<proteinExistence type="predicted"/>
<reference evidence="1 2" key="1">
    <citation type="journal article" date="2019" name="Nat. Med.">
        <title>A library of human gut bacterial isolates paired with longitudinal multiomics data enables mechanistic microbiome research.</title>
        <authorList>
            <person name="Poyet M."/>
            <person name="Groussin M."/>
            <person name="Gibbons S.M."/>
            <person name="Avila-Pacheco J."/>
            <person name="Jiang X."/>
            <person name="Kearney S.M."/>
            <person name="Perrotta A.R."/>
            <person name="Berdy B."/>
            <person name="Zhao S."/>
            <person name="Lieberman T.D."/>
            <person name="Swanson P.K."/>
            <person name="Smith M."/>
            <person name="Roesemann S."/>
            <person name="Alexander J.E."/>
            <person name="Rich S.A."/>
            <person name="Livny J."/>
            <person name="Vlamakis H."/>
            <person name="Clish C."/>
            <person name="Bullock K."/>
            <person name="Deik A."/>
            <person name="Scott J."/>
            <person name="Pierce K.A."/>
            <person name="Xavier R.J."/>
            <person name="Alm E.J."/>
        </authorList>
    </citation>
    <scope>NUCLEOTIDE SEQUENCE [LARGE SCALE GENOMIC DNA]</scope>
    <source>
        <strain evidence="1 2">BIOML-A8</strain>
    </source>
</reference>
<feature type="non-terminal residue" evidence="1">
    <location>
        <position position="192"/>
    </location>
</feature>
<protein>
    <submittedName>
        <fullName evidence="1">Uncharacterized protein</fullName>
    </submittedName>
</protein>
<gene>
    <name evidence="1" type="ORF">F2Y87_30150</name>
</gene>
<evidence type="ECO:0000313" key="1">
    <source>
        <dbReference type="EMBL" id="KAA5404460.1"/>
    </source>
</evidence>
<sequence>MDQTLLKYWKTCLQDAERKAIAPKGARITLNIGDKILKFVPLKSIPVIFPDWKAEDSNEKQKVMIAPCILLPEFENGWTSQSERPEYPFLITATMLPDGKLTVCENESDRIPIFIRKFLEPNAANDRTITSLPKVDRLLSDFNTEITEWETYWRACEQLFKKATGKTFRTMNYHDNPETVSKTHLTLPTTVS</sequence>